<dbReference type="NCBIfam" id="TIGR02937">
    <property type="entry name" value="sigma70-ECF"/>
    <property type="match status" value="1"/>
</dbReference>
<keyword evidence="2" id="KW-0731">Sigma factor</keyword>
<dbReference type="InterPro" id="IPR014284">
    <property type="entry name" value="RNA_pol_sigma-70_dom"/>
</dbReference>
<dbReference type="Gene3D" id="1.10.601.10">
    <property type="entry name" value="RNA Polymerase Primary Sigma Factor"/>
    <property type="match status" value="1"/>
</dbReference>
<comment type="caution">
    <text evidence="6">The sequence shown here is derived from an EMBL/GenBank/DDBJ whole genome shotgun (WGS) entry which is preliminary data.</text>
</comment>
<evidence type="ECO:0000256" key="4">
    <source>
        <dbReference type="ARBA" id="ARBA00023163"/>
    </source>
</evidence>
<dbReference type="Proteomes" id="UP000830835">
    <property type="component" value="Unassembled WGS sequence"/>
</dbReference>
<keyword evidence="3" id="KW-0238">DNA-binding</keyword>
<dbReference type="InterPro" id="IPR050239">
    <property type="entry name" value="Sigma-70_RNA_pol_init_factors"/>
</dbReference>
<protein>
    <submittedName>
        <fullName evidence="6">Sigma-70 family RNA polymerase sigma factor</fullName>
    </submittedName>
</protein>
<dbReference type="SUPFAM" id="SSF88946">
    <property type="entry name" value="Sigma2 domain of RNA polymerase sigma factors"/>
    <property type="match status" value="1"/>
</dbReference>
<dbReference type="RefSeq" id="WP_244348963.1">
    <property type="nucleotide sequence ID" value="NZ_JAFIRA010000003.1"/>
</dbReference>
<dbReference type="InterPro" id="IPR007624">
    <property type="entry name" value="RNA_pol_sigma70_r3"/>
</dbReference>
<dbReference type="SUPFAM" id="SSF88659">
    <property type="entry name" value="Sigma3 and sigma4 domains of RNA polymerase sigma factors"/>
    <property type="match status" value="2"/>
</dbReference>
<dbReference type="InterPro" id="IPR007627">
    <property type="entry name" value="RNA_pol_sigma70_r2"/>
</dbReference>
<dbReference type="PRINTS" id="PR00046">
    <property type="entry name" value="SIGMA70FCT"/>
</dbReference>
<name>A0ABT0C7L4_THEVL</name>
<evidence type="ECO:0000256" key="1">
    <source>
        <dbReference type="ARBA" id="ARBA00023015"/>
    </source>
</evidence>
<dbReference type="EMBL" id="JAFIRA010000003">
    <property type="protein sequence ID" value="MCJ2541777.1"/>
    <property type="molecule type" value="Genomic_DNA"/>
</dbReference>
<dbReference type="InterPro" id="IPR013324">
    <property type="entry name" value="RNA_pol_sigma_r3/r4-like"/>
</dbReference>
<proteinExistence type="predicted"/>
<dbReference type="PROSITE" id="PS00716">
    <property type="entry name" value="SIGMA70_2"/>
    <property type="match status" value="1"/>
</dbReference>
<evidence type="ECO:0000313" key="6">
    <source>
        <dbReference type="EMBL" id="MCJ2541777.1"/>
    </source>
</evidence>
<evidence type="ECO:0000256" key="3">
    <source>
        <dbReference type="ARBA" id="ARBA00023125"/>
    </source>
</evidence>
<dbReference type="InterPro" id="IPR009042">
    <property type="entry name" value="RNA_pol_sigma70_r1_2"/>
</dbReference>
<dbReference type="Pfam" id="PF04539">
    <property type="entry name" value="Sigma70_r3"/>
    <property type="match status" value="1"/>
</dbReference>
<reference evidence="6" key="1">
    <citation type="submission" date="2021-02" db="EMBL/GenBank/DDBJ databases">
        <title>The CRISPR/cas machinery reduction and long-range gene transfer in the hot spring cyanobacterium Synechococcus.</title>
        <authorList>
            <person name="Dvorak P."/>
            <person name="Jahodarova E."/>
            <person name="Hasler P."/>
            <person name="Poulickova A."/>
        </authorList>
    </citation>
    <scope>NUCLEOTIDE SEQUENCE</scope>
    <source>
        <strain evidence="6">Rupite</strain>
    </source>
</reference>
<dbReference type="PANTHER" id="PTHR30603:SF47">
    <property type="entry name" value="RNA POLYMERASE SIGMA FACTOR SIGD, CHLOROPLASTIC"/>
    <property type="match status" value="1"/>
</dbReference>
<evidence type="ECO:0000313" key="7">
    <source>
        <dbReference type="Proteomes" id="UP000830835"/>
    </source>
</evidence>
<keyword evidence="7" id="KW-1185">Reference proteome</keyword>
<evidence type="ECO:0000259" key="5">
    <source>
        <dbReference type="PROSITE" id="PS00716"/>
    </source>
</evidence>
<accession>A0ABT0C7L4</accession>
<dbReference type="PANTHER" id="PTHR30603">
    <property type="entry name" value="RNA POLYMERASE SIGMA FACTOR RPO"/>
    <property type="match status" value="1"/>
</dbReference>
<dbReference type="InterPro" id="IPR013325">
    <property type="entry name" value="RNA_pol_sigma_r2"/>
</dbReference>
<dbReference type="InterPro" id="IPR000943">
    <property type="entry name" value="RNA_pol_sigma70"/>
</dbReference>
<sequence length="318" mass="37069">MSDNLDLQDAVGRFLKTIGRYSLLTAEEELRLAHQVQQMMLLLEQRQSYESVEDWARRMGIPLGELQQILRQGEAAKKRMVECNLRLVVSIAKRYRNRGLPFLDLIQEGTIGLTRAVEKFDPTRGYKFSTYATWWIRQSVNRGIQNKGRMIRLPAHMYEKVSQVKRRYRELSSEKGSRPQAEEVFESLEIGDNYRDLITRHMAEMRSLNVGVGDEDGTELQHFIQDEDNDPVEHLNRVAHREEVRALVGQLSDREQQVIVARYGLDGSSGLTLREIGEHIGLSRERVRQIERRALRKLRRLQQEYSTPKTSKRLNPLN</sequence>
<dbReference type="Gene3D" id="1.10.10.10">
    <property type="entry name" value="Winged helix-like DNA-binding domain superfamily/Winged helix DNA-binding domain"/>
    <property type="match status" value="2"/>
</dbReference>
<dbReference type="InterPro" id="IPR007630">
    <property type="entry name" value="RNA_pol_sigma70_r4"/>
</dbReference>
<gene>
    <name evidence="6" type="ORF">JX360_02465</name>
</gene>
<keyword evidence="4" id="KW-0804">Transcription</keyword>
<organism evidence="6 7">
    <name type="scientific">Thermostichus vulcanus str. 'Rupite'</name>
    <dbReference type="NCBI Taxonomy" id="2813851"/>
    <lineage>
        <taxon>Bacteria</taxon>
        <taxon>Bacillati</taxon>
        <taxon>Cyanobacteriota</taxon>
        <taxon>Cyanophyceae</taxon>
        <taxon>Thermostichales</taxon>
        <taxon>Thermostichaceae</taxon>
        <taxon>Thermostichus</taxon>
    </lineage>
</organism>
<dbReference type="CDD" id="cd06171">
    <property type="entry name" value="Sigma70_r4"/>
    <property type="match status" value="1"/>
</dbReference>
<feature type="domain" description="RNA polymerase sigma-70" evidence="5">
    <location>
        <begin position="272"/>
        <end position="298"/>
    </location>
</feature>
<dbReference type="InterPro" id="IPR036388">
    <property type="entry name" value="WH-like_DNA-bd_sf"/>
</dbReference>
<dbReference type="Pfam" id="PF00140">
    <property type="entry name" value="Sigma70_r1_2"/>
    <property type="match status" value="1"/>
</dbReference>
<evidence type="ECO:0000256" key="2">
    <source>
        <dbReference type="ARBA" id="ARBA00023082"/>
    </source>
</evidence>
<dbReference type="Pfam" id="PF04542">
    <property type="entry name" value="Sigma70_r2"/>
    <property type="match status" value="1"/>
</dbReference>
<keyword evidence="1" id="KW-0805">Transcription regulation</keyword>
<dbReference type="Pfam" id="PF04545">
    <property type="entry name" value="Sigma70_r4"/>
    <property type="match status" value="1"/>
</dbReference>